<feature type="region of interest" description="Disordered" evidence="8">
    <location>
        <begin position="1181"/>
        <end position="1215"/>
    </location>
</feature>
<dbReference type="GO" id="GO:0000118">
    <property type="term" value="C:histone deacetylase complex"/>
    <property type="evidence" value="ECO:0007669"/>
    <property type="project" value="TreeGrafter"/>
</dbReference>
<keyword evidence="3" id="KW-0677">Repeat</keyword>
<evidence type="ECO:0000256" key="2">
    <source>
        <dbReference type="ARBA" id="ARBA00022491"/>
    </source>
</evidence>
<dbReference type="InterPro" id="IPR039774">
    <property type="entry name" value="Sin3-like"/>
</dbReference>
<evidence type="ECO:0000313" key="11">
    <source>
        <dbReference type="Proteomes" id="UP000237347"/>
    </source>
</evidence>
<reference evidence="10 11" key="1">
    <citation type="journal article" date="2018" name="Sci. Data">
        <title>The draft genome sequence of cork oak.</title>
        <authorList>
            <person name="Ramos A.M."/>
            <person name="Usie A."/>
            <person name="Barbosa P."/>
            <person name="Barros P.M."/>
            <person name="Capote T."/>
            <person name="Chaves I."/>
            <person name="Simoes F."/>
            <person name="Abreu I."/>
            <person name="Carrasquinho I."/>
            <person name="Faro C."/>
            <person name="Guimaraes J.B."/>
            <person name="Mendonca D."/>
            <person name="Nobrega F."/>
            <person name="Rodrigues L."/>
            <person name="Saibo N.J.M."/>
            <person name="Varela M.C."/>
            <person name="Egas C."/>
            <person name="Matos J."/>
            <person name="Miguel C.M."/>
            <person name="Oliveira M.M."/>
            <person name="Ricardo C.P."/>
            <person name="Goncalves S."/>
        </authorList>
    </citation>
    <scope>NUCLEOTIDE SEQUENCE [LARGE SCALE GENOMIC DNA]</scope>
    <source>
        <strain evidence="11">cv. HL8</strain>
    </source>
</reference>
<dbReference type="InterPro" id="IPR003822">
    <property type="entry name" value="PAH"/>
</dbReference>
<keyword evidence="4" id="KW-0805">Transcription regulation</keyword>
<dbReference type="GO" id="GO:0000785">
    <property type="term" value="C:chromatin"/>
    <property type="evidence" value="ECO:0007669"/>
    <property type="project" value="TreeGrafter"/>
</dbReference>
<protein>
    <submittedName>
        <fullName evidence="10">Paired amphipathic helix protein sin3-like 2</fullName>
    </submittedName>
</protein>
<keyword evidence="5" id="KW-0804">Transcription</keyword>
<sequence length="1757" mass="199346">MTCMVALRNSSGRLVLRVETPLGNPKFHQVEEEEEEEEISSKMKRLRDDVYGSSSQFKRPFGSSRGDSTDTVGVIARVKELFKGHNNLIFGFNTFLPKGYEITLDDDEAAPQKKTIEFQEAISFVNKIKKRFQNDEHVYKAFLDILNMYQKEHKDINEVYSEVSNLFEDHSDLLDEFTKFLPEAASVSAHHASFPRNSFQRINERSSATPALRHVEKNRIRRDRIVTSADRDLNLDHPELDDDKGMVKMHKEQRKRIEKDSRDRRSRDQDDREPDHDNNRDFNLQRLPDKRKSARKVEDFGVNANLASYDDKDTLKSMCNEGFVFFEKVKEKLGSSDDYLRFLKCLDIYSSGIIGRNDLQTLVTDILGKYPDLMHGFKEVKETFQDQREKYDIFLEVLKDLKAQRIDTVGASARVKELFEGHNNLISGFNIFLQKGYEITLKDDEAAPQREKVEFGSAIDFVNKIMIRFQNDLCVSEAFLDIMNTYRKEHNDIINKVYNEISTLFDGHPDLGDEFTTFLPEEAYVSAKNLGLFPIFLKIIQICLMSSQNFFQKQHLFQHIMLLFHGTRFSVSMSGARHTSIRHVEKDCHECDRDLNLDHPELDDDKGMVKMHKEQRKRIEKDSRDRRSRDQDDREPDHDNNRDFNLQRLPDKRKSARKVEGFGVNANLASYDDKDTLKKSVCSDGHSSRSPKVEDKDKEQKRETDGAKEKERYREKYMFKSIQELDLSNCERCTPSYRLLPDDYPIPSASQRSELGAQVLNDHWVSVTSGSEDYSFKHMRRNQYEESLFRCEDDRFELDMLLESVSSATKRAEELLNSINENNVNLETPFHIEDKFTALNLRCIERLYGDHGLDVLDILRKNPTVALPVILTRLKQKQEEWTRCRSDFNKVWAEIYAKNHYKSLDHRSFYFKQQDSKNLSTKSLVAEIKDLKETKQKEDDILLAIAAGNRQPVISHLEFDYSNISIHEDLYKLVQYSCEEVCSTKEQVNKVMRLWTTFLEPMLGVPSQSHNTESTEDVGKSKCRAMNCTVSIVRESDGSPSGGAIVMNSQQPKAASNEDENTSPELANSCRTMENGDTVSKESKFLNVDHACRDDTICSIQGASSERVAHSNASFTTGAEISHGKTSLEANSGWVAAPPRPSPEISHGKTSLEATSGWAVAPPRLSPEISHGKTSLEATSGWVAAPSRPSHTASQEDLVSKANAGSIPSSEGGDAAKPVLLANGVNTEGSNVNGCHEAFARPSKIEKEEGELSPNGDFEEDNFVVYGGSGELSMPKAKQSRQYQAGKGEQMNCQDTGGENDADADDEDSENVSEAGEDVSGSESGGDECSRDEHEEEEDAEHDEADGKAESEGEAEGMVDGHAGGGDGLLPLSERFLLSVKPLAKHVPAAFLEKERKDSRVFYGNDDFYVLFRLQQILYERILSAKMNSTGAELKWKTSKDTGSPDLYARFMSALYSLLDGSADNAKFEDECRAIIGNQSYVLFTLDKLIYKLVKQVSSHLFSLAHSLLFSKGSELWFSLQLQTVAADEIDNKLLQLYDYEKSRKPGKLIDSVYYENARVILHEENIYRLECSPATSRLSIQLMDSVSQKPEVFAVSMDPNFAAYLQNDYLSVFPGKKELRGEPRGILLQRNKRAYAGPDESSALCEAMEGVNAVNGLECKIACNSSKVSPWKLSPMFLTQRISSSDLEGIEEIHLEAFCVVMRKEYNGSTVSYRLKLIVMQLGQSRLAEMEKIFSLRRPISSTWCENKFITQIELL</sequence>
<dbReference type="Proteomes" id="UP000237347">
    <property type="component" value="Unassembled WGS sequence"/>
</dbReference>
<evidence type="ECO:0000256" key="6">
    <source>
        <dbReference type="ARBA" id="ARBA00023242"/>
    </source>
</evidence>
<keyword evidence="6 7" id="KW-0539">Nucleus</keyword>
<feature type="compositionally biased region" description="Acidic residues" evidence="8">
    <location>
        <begin position="1334"/>
        <end position="1344"/>
    </location>
</feature>
<dbReference type="PANTHER" id="PTHR12346">
    <property type="entry name" value="SIN3B-RELATED"/>
    <property type="match status" value="1"/>
</dbReference>
<feature type="compositionally biased region" description="Acidic residues" evidence="8">
    <location>
        <begin position="1298"/>
        <end position="1317"/>
    </location>
</feature>
<dbReference type="FunFam" id="1.20.1160.11:FF:000001">
    <property type="entry name" value="Paired amphipathic helix protein Sin3"/>
    <property type="match status" value="1"/>
</dbReference>
<gene>
    <name evidence="10" type="primary">SNL2_0</name>
    <name evidence="10" type="ORF">CFP56_018776</name>
</gene>
<feature type="compositionally biased region" description="Basic and acidic residues" evidence="8">
    <location>
        <begin position="691"/>
        <end position="710"/>
    </location>
</feature>
<dbReference type="GO" id="GO:0003714">
    <property type="term" value="F:transcription corepressor activity"/>
    <property type="evidence" value="ECO:0007669"/>
    <property type="project" value="InterPro"/>
</dbReference>
<dbReference type="FunFam" id="1.20.1160.11:FF:000003">
    <property type="entry name" value="Paired amphipathic helix SIN3-like protein"/>
    <property type="match status" value="2"/>
</dbReference>
<dbReference type="InterPro" id="IPR013194">
    <property type="entry name" value="HDAC_interact_dom"/>
</dbReference>
<feature type="region of interest" description="Disordered" evidence="8">
    <location>
        <begin position="1036"/>
        <end position="1074"/>
    </location>
</feature>
<dbReference type="Pfam" id="PF02671">
    <property type="entry name" value="PAH"/>
    <property type="match status" value="5"/>
</dbReference>
<dbReference type="GO" id="GO:0000122">
    <property type="term" value="P:negative regulation of transcription by RNA polymerase II"/>
    <property type="evidence" value="ECO:0007669"/>
    <property type="project" value="TreeGrafter"/>
</dbReference>
<evidence type="ECO:0000256" key="1">
    <source>
        <dbReference type="ARBA" id="ARBA00004123"/>
    </source>
</evidence>
<comment type="subcellular location">
    <subcellularLocation>
        <location evidence="1 7">Nucleus</location>
    </subcellularLocation>
</comment>
<feature type="domain" description="Histone deacetylase interacting" evidence="9">
    <location>
        <begin position="729"/>
        <end position="829"/>
    </location>
</feature>
<dbReference type="Gene3D" id="1.20.1160.11">
    <property type="entry name" value="Paired amphipathic helix"/>
    <property type="match status" value="5"/>
</dbReference>
<feature type="region of interest" description="Disordered" evidence="8">
    <location>
        <begin position="234"/>
        <end position="288"/>
    </location>
</feature>
<keyword evidence="11" id="KW-1185">Reference proteome</keyword>
<feature type="region of interest" description="Disordered" evidence="8">
    <location>
        <begin position="1240"/>
        <end position="1366"/>
    </location>
</feature>
<proteinExistence type="predicted"/>
<evidence type="ECO:0000256" key="3">
    <source>
        <dbReference type="ARBA" id="ARBA00022737"/>
    </source>
</evidence>
<evidence type="ECO:0000256" key="8">
    <source>
        <dbReference type="SAM" id="MobiDB-lite"/>
    </source>
</evidence>
<dbReference type="InterPro" id="IPR036600">
    <property type="entry name" value="PAH_sf"/>
</dbReference>
<dbReference type="FunFam" id="1.20.1160.11:FF:000002">
    <property type="entry name" value="Paired amphipathic helix protein SIN3"/>
    <property type="match status" value="1"/>
</dbReference>
<feature type="compositionally biased region" description="Polar residues" evidence="8">
    <location>
        <begin position="1063"/>
        <end position="1074"/>
    </location>
</feature>
<feature type="compositionally biased region" description="Basic and acidic residues" evidence="8">
    <location>
        <begin position="234"/>
        <end position="280"/>
    </location>
</feature>
<feature type="region of interest" description="Disordered" evidence="8">
    <location>
        <begin position="677"/>
        <end position="710"/>
    </location>
</feature>
<name>A0AAW0KJR9_QUESU</name>
<dbReference type="EMBL" id="PKMF04000291">
    <property type="protein sequence ID" value="KAK7839097.1"/>
    <property type="molecule type" value="Genomic_DNA"/>
</dbReference>
<organism evidence="10 11">
    <name type="scientific">Quercus suber</name>
    <name type="common">Cork oak</name>
    <dbReference type="NCBI Taxonomy" id="58331"/>
    <lineage>
        <taxon>Eukaryota</taxon>
        <taxon>Viridiplantae</taxon>
        <taxon>Streptophyta</taxon>
        <taxon>Embryophyta</taxon>
        <taxon>Tracheophyta</taxon>
        <taxon>Spermatophyta</taxon>
        <taxon>Magnoliopsida</taxon>
        <taxon>eudicotyledons</taxon>
        <taxon>Gunneridae</taxon>
        <taxon>Pentapetalae</taxon>
        <taxon>rosids</taxon>
        <taxon>fabids</taxon>
        <taxon>Fagales</taxon>
        <taxon>Fagaceae</taxon>
        <taxon>Quercus</taxon>
    </lineage>
</organism>
<evidence type="ECO:0000313" key="10">
    <source>
        <dbReference type="EMBL" id="KAK7839097.1"/>
    </source>
</evidence>
<accession>A0AAW0KJR9</accession>
<dbReference type="SMART" id="SM00761">
    <property type="entry name" value="HDAC_interact"/>
    <property type="match status" value="1"/>
</dbReference>
<dbReference type="Pfam" id="PF16879">
    <property type="entry name" value="Sin3a_C"/>
    <property type="match status" value="2"/>
</dbReference>
<evidence type="ECO:0000256" key="4">
    <source>
        <dbReference type="ARBA" id="ARBA00023015"/>
    </source>
</evidence>
<comment type="caution">
    <text evidence="10">The sequence shown here is derived from an EMBL/GenBank/DDBJ whole genome shotgun (WGS) entry which is preliminary data.</text>
</comment>
<dbReference type="PROSITE" id="PS51477">
    <property type="entry name" value="PAH"/>
    <property type="match status" value="4"/>
</dbReference>
<evidence type="ECO:0000256" key="7">
    <source>
        <dbReference type="PROSITE-ProRule" id="PRU00810"/>
    </source>
</evidence>
<dbReference type="Pfam" id="PF08295">
    <property type="entry name" value="Sin3_corepress"/>
    <property type="match status" value="1"/>
</dbReference>
<dbReference type="InterPro" id="IPR031693">
    <property type="entry name" value="Sin3_C"/>
</dbReference>
<dbReference type="SUPFAM" id="SSF47762">
    <property type="entry name" value="PAH2 domain"/>
    <property type="match status" value="5"/>
</dbReference>
<evidence type="ECO:0000256" key="5">
    <source>
        <dbReference type="ARBA" id="ARBA00023163"/>
    </source>
</evidence>
<dbReference type="PANTHER" id="PTHR12346:SF8">
    <property type="entry name" value="PAIRED AMPHIPATHIC HELIX PROTEIN SIN3-LIKE 2"/>
    <property type="match status" value="1"/>
</dbReference>
<feature type="compositionally biased region" description="Basic and acidic residues" evidence="8">
    <location>
        <begin position="599"/>
        <end position="642"/>
    </location>
</feature>
<keyword evidence="2" id="KW-0678">Repressor</keyword>
<evidence type="ECO:0000259" key="9">
    <source>
        <dbReference type="SMART" id="SM00761"/>
    </source>
</evidence>
<feature type="region of interest" description="Disordered" evidence="8">
    <location>
        <begin position="599"/>
        <end position="657"/>
    </location>
</feature>